<evidence type="ECO:0008006" key="5">
    <source>
        <dbReference type="Google" id="ProtNLM"/>
    </source>
</evidence>
<evidence type="ECO:0000313" key="3">
    <source>
        <dbReference type="EMBL" id="MBK3429120.1"/>
    </source>
</evidence>
<feature type="region of interest" description="Disordered" evidence="1">
    <location>
        <begin position="28"/>
        <end position="48"/>
    </location>
</feature>
<dbReference type="RefSeq" id="WP_150851201.1">
    <property type="nucleotide sequence ID" value="NZ_CP175764.1"/>
</dbReference>
<feature type="signal peptide" evidence="2">
    <location>
        <begin position="1"/>
        <end position="29"/>
    </location>
</feature>
<protein>
    <recommendedName>
        <fullName evidence="5">Secreted protein</fullName>
    </recommendedName>
</protein>
<evidence type="ECO:0000256" key="2">
    <source>
        <dbReference type="SAM" id="SignalP"/>
    </source>
</evidence>
<reference evidence="3 4" key="1">
    <citation type="submission" date="2020-12" db="EMBL/GenBank/DDBJ databases">
        <title>Draft genome sequence of the commensal strain Corynebacterium tuberculostearicum MFP09/CIP 102622 isolated from human skin.</title>
        <authorList>
            <person name="Boukerb A.M."/>
            <person name="Janvier X."/>
            <person name="Feuilloley M.G.J."/>
            <person name="Groboillot A."/>
        </authorList>
    </citation>
    <scope>NUCLEOTIDE SEQUENCE [LARGE SCALE GENOMIC DNA]</scope>
    <source>
        <strain evidence="3 4">CIP 102622</strain>
    </source>
</reference>
<name>A0A8I1HXR7_9CORY</name>
<keyword evidence="4" id="KW-1185">Reference proteome</keyword>
<dbReference type="EMBL" id="JAEHFL010000026">
    <property type="protein sequence ID" value="MBK3429120.1"/>
    <property type="molecule type" value="Genomic_DNA"/>
</dbReference>
<comment type="caution">
    <text evidence="3">The sequence shown here is derived from an EMBL/GenBank/DDBJ whole genome shotgun (WGS) entry which is preliminary data.</text>
</comment>
<keyword evidence="2" id="KW-0732">Signal</keyword>
<feature type="chain" id="PRO_5034742689" description="Secreted protein" evidence="2">
    <location>
        <begin position="30"/>
        <end position="203"/>
    </location>
</feature>
<proteinExistence type="predicted"/>
<evidence type="ECO:0000313" key="4">
    <source>
        <dbReference type="Proteomes" id="UP000603369"/>
    </source>
</evidence>
<dbReference type="AlphaFoldDB" id="A0A8I1HXR7"/>
<gene>
    <name evidence="3" type="ORF">JDP02_11490</name>
</gene>
<dbReference type="Proteomes" id="UP000603369">
    <property type="component" value="Unassembled WGS sequence"/>
</dbReference>
<sequence>MKLTSTARSVLTAAVVLALPFGMAPVAQSQTPRVEGTNTATTESPLSDAKQEAISQEISQGFETLFTEVVYENAPGSWSVDHAAAEREGVSLEEAEALAKIMEAPVPSEDEPSVSTRSLKTYAECVVWNFAPVPMSPQDASAIGALLKNKQWKAAADKIVQVASVNGATAALDYGISAIGGPVAWVGKIALYAGSCAVSEKLG</sequence>
<accession>A0A8I1HXR7</accession>
<feature type="compositionally biased region" description="Polar residues" evidence="1">
    <location>
        <begin position="28"/>
        <end position="45"/>
    </location>
</feature>
<evidence type="ECO:0000256" key="1">
    <source>
        <dbReference type="SAM" id="MobiDB-lite"/>
    </source>
</evidence>
<organism evidence="3 4">
    <name type="scientific">Corynebacterium tuberculostearicum</name>
    <dbReference type="NCBI Taxonomy" id="38304"/>
    <lineage>
        <taxon>Bacteria</taxon>
        <taxon>Bacillati</taxon>
        <taxon>Actinomycetota</taxon>
        <taxon>Actinomycetes</taxon>
        <taxon>Mycobacteriales</taxon>
        <taxon>Corynebacteriaceae</taxon>
        <taxon>Corynebacterium</taxon>
    </lineage>
</organism>